<evidence type="ECO:0000313" key="1">
    <source>
        <dbReference type="EMBL" id="CAN0450433.1"/>
    </source>
</evidence>
<gene>
    <name evidence="1" type="ORF">MRATA1EN22A_LOCUS19608</name>
</gene>
<organism evidence="1 2">
    <name type="scientific">Rangifer tarandus platyrhynchus</name>
    <name type="common">Svalbard reindeer</name>
    <dbReference type="NCBI Taxonomy" id="3082113"/>
    <lineage>
        <taxon>Eukaryota</taxon>
        <taxon>Metazoa</taxon>
        <taxon>Chordata</taxon>
        <taxon>Craniata</taxon>
        <taxon>Vertebrata</taxon>
        <taxon>Euteleostomi</taxon>
        <taxon>Mammalia</taxon>
        <taxon>Eutheria</taxon>
        <taxon>Laurasiatheria</taxon>
        <taxon>Artiodactyla</taxon>
        <taxon>Ruminantia</taxon>
        <taxon>Pecora</taxon>
        <taxon>Cervidae</taxon>
        <taxon>Odocoileinae</taxon>
        <taxon>Rangifer</taxon>
    </lineage>
</organism>
<reference evidence="1" key="1">
    <citation type="submission" date="2023-05" db="EMBL/GenBank/DDBJ databases">
        <authorList>
            <consortium name="ELIXIR-Norway"/>
        </authorList>
    </citation>
    <scope>NUCLEOTIDE SEQUENCE</scope>
</reference>
<reference evidence="1" key="2">
    <citation type="submission" date="2025-03" db="EMBL/GenBank/DDBJ databases">
        <authorList>
            <consortium name="ELIXIR-Norway"/>
            <consortium name="Elixir Norway"/>
        </authorList>
    </citation>
    <scope>NUCLEOTIDE SEQUENCE</scope>
</reference>
<protein>
    <submittedName>
        <fullName evidence="1">Uncharacterized protein</fullName>
    </submittedName>
</protein>
<evidence type="ECO:0000313" key="2">
    <source>
        <dbReference type="Proteomes" id="UP001162501"/>
    </source>
</evidence>
<accession>A0AC59ZMR8</accession>
<dbReference type="Proteomes" id="UP001162501">
    <property type="component" value="Chromosome 3"/>
</dbReference>
<sequence>MLPPSYKGSWEIQDLEFHLVQWWIPPPKKKEDTSGTGQIKKKNCNVYSWVAIVGVSLCHYVFEERAQILAKFLEEGNIQKMWCADYFLLIISTILAFPHLNLHYRAWTSTNHSFHIPCVASAKGKQWGCWKGGGIEKVCSLCNFGE</sequence>
<proteinExistence type="predicted"/>
<name>A0AC59ZMR8_RANTA</name>
<dbReference type="EMBL" id="OX596087">
    <property type="protein sequence ID" value="CAN0450433.1"/>
    <property type="molecule type" value="Genomic_DNA"/>
</dbReference>